<gene>
    <name evidence="4" type="ORF">Tci_036465</name>
</gene>
<dbReference type="SMART" id="SM00343">
    <property type="entry name" value="ZnF_C2HC"/>
    <property type="match status" value="2"/>
</dbReference>
<dbReference type="InterPro" id="IPR001878">
    <property type="entry name" value="Znf_CCHC"/>
</dbReference>
<evidence type="ECO:0000313" key="4">
    <source>
        <dbReference type="EMBL" id="GEU64487.1"/>
    </source>
</evidence>
<organism evidence="4">
    <name type="scientific">Tanacetum cinerariifolium</name>
    <name type="common">Dalmatian daisy</name>
    <name type="synonym">Chrysanthemum cinerariifolium</name>
    <dbReference type="NCBI Taxonomy" id="118510"/>
    <lineage>
        <taxon>Eukaryota</taxon>
        <taxon>Viridiplantae</taxon>
        <taxon>Streptophyta</taxon>
        <taxon>Embryophyta</taxon>
        <taxon>Tracheophyta</taxon>
        <taxon>Spermatophyta</taxon>
        <taxon>Magnoliopsida</taxon>
        <taxon>eudicotyledons</taxon>
        <taxon>Gunneridae</taxon>
        <taxon>Pentapetalae</taxon>
        <taxon>asterids</taxon>
        <taxon>campanulids</taxon>
        <taxon>Asterales</taxon>
        <taxon>Asteraceae</taxon>
        <taxon>Asteroideae</taxon>
        <taxon>Anthemideae</taxon>
        <taxon>Anthemidinae</taxon>
        <taxon>Tanacetum</taxon>
    </lineage>
</organism>
<dbReference type="GO" id="GO:0003676">
    <property type="term" value="F:nucleic acid binding"/>
    <property type="evidence" value="ECO:0007669"/>
    <property type="project" value="InterPro"/>
</dbReference>
<dbReference type="Pfam" id="PF13976">
    <property type="entry name" value="gag_pre-integrs"/>
    <property type="match status" value="1"/>
</dbReference>
<dbReference type="EMBL" id="BKCJ010005029">
    <property type="protein sequence ID" value="GEU64487.1"/>
    <property type="molecule type" value="Genomic_DNA"/>
</dbReference>
<evidence type="ECO:0000256" key="2">
    <source>
        <dbReference type="SAM" id="MobiDB-lite"/>
    </source>
</evidence>
<dbReference type="InterPro" id="IPR039537">
    <property type="entry name" value="Retrotran_Ty1/copia-like"/>
</dbReference>
<keyword evidence="1" id="KW-0862">Zinc</keyword>
<dbReference type="PROSITE" id="PS50158">
    <property type="entry name" value="ZF_CCHC"/>
    <property type="match status" value="1"/>
</dbReference>
<feature type="compositionally biased region" description="Basic and acidic residues" evidence="2">
    <location>
        <begin position="446"/>
        <end position="464"/>
    </location>
</feature>
<dbReference type="PANTHER" id="PTHR42648:SF32">
    <property type="entry name" value="RIBONUCLEASE H-LIKE DOMAIN, GAG-PRE-INTEGRASE DOMAIN PROTEIN-RELATED"/>
    <property type="match status" value="1"/>
</dbReference>
<dbReference type="PANTHER" id="PTHR42648">
    <property type="entry name" value="TRANSPOSASE, PUTATIVE-RELATED"/>
    <property type="match status" value="1"/>
</dbReference>
<dbReference type="GO" id="GO:0008270">
    <property type="term" value="F:zinc ion binding"/>
    <property type="evidence" value="ECO:0007669"/>
    <property type="project" value="UniProtKB-KW"/>
</dbReference>
<protein>
    <submittedName>
        <fullName evidence="4">Ribonuclease H-like domain-containing protein</fullName>
    </submittedName>
</protein>
<dbReference type="InterPro" id="IPR025724">
    <property type="entry name" value="GAG-pre-integrase_dom"/>
</dbReference>
<evidence type="ECO:0000256" key="1">
    <source>
        <dbReference type="PROSITE-ProRule" id="PRU00047"/>
    </source>
</evidence>
<keyword evidence="1" id="KW-0479">Metal-binding</keyword>
<proteinExistence type="predicted"/>
<reference evidence="4" key="1">
    <citation type="journal article" date="2019" name="Sci. Rep.">
        <title>Draft genome of Tanacetum cinerariifolium, the natural source of mosquito coil.</title>
        <authorList>
            <person name="Yamashiro T."/>
            <person name="Shiraishi A."/>
            <person name="Satake H."/>
            <person name="Nakayama K."/>
        </authorList>
    </citation>
    <scope>NUCLEOTIDE SEQUENCE</scope>
</reference>
<accession>A0A6L2LU66</accession>
<feature type="region of interest" description="Disordered" evidence="2">
    <location>
        <begin position="438"/>
        <end position="465"/>
    </location>
</feature>
<feature type="domain" description="CCHC-type" evidence="3">
    <location>
        <begin position="482"/>
        <end position="495"/>
    </location>
</feature>
<evidence type="ECO:0000259" key="3">
    <source>
        <dbReference type="PROSITE" id="PS50158"/>
    </source>
</evidence>
<keyword evidence="1" id="KW-0863">Zinc-finger</keyword>
<name>A0A6L2LU66_TANCI</name>
<sequence length="1100" mass="125138">MVSDPEWKWSYFVTTDTNGMIKVLPPKTAKEVVAKERERKARTTLIMALPEDHLAKFHKMADSKEMWEAIKSRFGGNHGLHKGYDRFQTLLIQLEIHGAGVSHEDENQKFLRVFESDVKGTTASSSSNTQNVAFVSADNTSSTNVVSIAYSVSLPSVSKSQKEGSTSYTDEVIHSFFSNQSSAPQLDYYDLEQINDDDMEEMDLKWQVAMISMRIRKFYKRTCRKLQSDTKDPVGFDKTKVECINCHKMGYFSRDCRAKGNQDCRRRDDMYNGNKARDIGRRPAYQDDSKALVTIDGEDINWSRHVEEDTQNYAMMAYTSSNSGSDNESVFMNKESDVKNTYVNDRYADGMYVVSPPMTGNYMPFGPDVEINYSKFTYGLKQTLVDESFSKPSEYTSCKSDSSVETTTFMPAPVDNVPKVICEPKIWTDAPIIEEYESDSDDDSVENVKETGTHNHCPKVEKHGRNSHTRKCLGYAFTRKACFVCGSFSHLRRDCDFHEKRMAKQAELTKSKNKVTGHRENKPVWNNVQRVNHQNKFVPSVVLTKPGKFPVNVARQNCSSQAASTSNASKVNIARTFDNLHRALKDKGILDNGCSRHMTGNKAHIADYQEFKGGFVAFGELKHYNLFFVSQMCDKKNKVLFTDTDCLVMSPTFKLPDENQVLLKIPRQHNMYSFNLKNIDPSRELDCLFAKASIDESNKWHRRLGHVKFKNLNKLVEGNIVRGLPYKIFENDHTCVACQKGKQHKASYKAKTVNSVNQALQILHMDLFGPTSLAWDRVLKIKDAFGNKQYKPEDMQELFRKLFNNVQNIHEELAEYINTLGWNRPAFYNNDDDDDVDYTIAITPVLSIEKPDNSRSMGDEHLDTIPATESDEVIKSSVEDLVPIPSESEGILDTMCDVHPVNNPTPLEAKDHYEIVINSNDDISSSDDDSIYNENIEYVVASPHDSEIVSLEVAEIVILKDEDIEDDNLHEKLLNVNLLIAKIEALKDNPTPSFEFLTKSSSTSPKFFLEETNTFDNSLPDFENFCFDLEEINSGSITTHSDISLLNYEAFYFDDDHIEEISSGIVQNSGKYKDSCQRTLSSKFSFPQLQLGIMYPNLID</sequence>
<dbReference type="AlphaFoldDB" id="A0A6L2LU66"/>
<comment type="caution">
    <text evidence="4">The sequence shown here is derived from an EMBL/GenBank/DDBJ whole genome shotgun (WGS) entry which is preliminary data.</text>
</comment>